<dbReference type="RefSeq" id="WP_119971558.1">
    <property type="nucleotide sequence ID" value="NZ_JBHSQA010000030.1"/>
</dbReference>
<name>A0A3A5MN36_9MICO</name>
<sequence>MSQSSELQQIQRRTLQAVVEVRLLGEDADLQIATILYNADRTAALNSYRSAADTIPSRVKC</sequence>
<gene>
    <name evidence="1" type="ORF">D6T64_03300</name>
</gene>
<organism evidence="1 2">
    <name type="scientific">Cryobacterium melibiosiphilum</name>
    <dbReference type="NCBI Taxonomy" id="995039"/>
    <lineage>
        <taxon>Bacteria</taxon>
        <taxon>Bacillati</taxon>
        <taxon>Actinomycetota</taxon>
        <taxon>Actinomycetes</taxon>
        <taxon>Micrococcales</taxon>
        <taxon>Microbacteriaceae</taxon>
        <taxon>Cryobacterium</taxon>
    </lineage>
</organism>
<dbReference type="Proteomes" id="UP000272015">
    <property type="component" value="Unassembled WGS sequence"/>
</dbReference>
<comment type="caution">
    <text evidence="1">The sequence shown here is derived from an EMBL/GenBank/DDBJ whole genome shotgun (WGS) entry which is preliminary data.</text>
</comment>
<keyword evidence="2" id="KW-1185">Reference proteome</keyword>
<dbReference type="AlphaFoldDB" id="A0A3A5MN36"/>
<reference evidence="1 2" key="1">
    <citation type="submission" date="2018-09" db="EMBL/GenBank/DDBJ databases">
        <title>Novel species of Cryobacterium.</title>
        <authorList>
            <person name="Liu Q."/>
            <person name="Xin Y.-H."/>
        </authorList>
    </citation>
    <scope>NUCLEOTIDE SEQUENCE [LARGE SCALE GENOMIC DNA]</scope>
    <source>
        <strain evidence="1 2">Hh39</strain>
    </source>
</reference>
<accession>A0A3A5MN36</accession>
<evidence type="ECO:0000313" key="1">
    <source>
        <dbReference type="EMBL" id="RJT90772.1"/>
    </source>
</evidence>
<proteinExistence type="predicted"/>
<protein>
    <submittedName>
        <fullName evidence="1">Uncharacterized protein</fullName>
    </submittedName>
</protein>
<dbReference type="EMBL" id="QZVS01000056">
    <property type="protein sequence ID" value="RJT90772.1"/>
    <property type="molecule type" value="Genomic_DNA"/>
</dbReference>
<evidence type="ECO:0000313" key="2">
    <source>
        <dbReference type="Proteomes" id="UP000272015"/>
    </source>
</evidence>